<dbReference type="InterPro" id="IPR003140">
    <property type="entry name" value="PLipase/COase/thioEstase"/>
</dbReference>
<dbReference type="EMBL" id="LRPC01000028">
    <property type="protein sequence ID" value="KYG74262.1"/>
    <property type="molecule type" value="Genomic_DNA"/>
</dbReference>
<reference evidence="2 3" key="1">
    <citation type="submission" date="2016-01" db="EMBL/GenBank/DDBJ databases">
        <title>Genome sequencing of Roseivirga spongicola UST030701-084.</title>
        <authorList>
            <person name="Selvaratnam C."/>
            <person name="Thevarajoo S."/>
            <person name="Goh K.M."/>
            <person name="Ee R."/>
            <person name="Chan K.-G."/>
            <person name="Chong C.S."/>
        </authorList>
    </citation>
    <scope>NUCLEOTIDE SEQUENCE [LARGE SCALE GENOMIC DNA]</scope>
    <source>
        <strain evidence="2 3">UST030701-084</strain>
    </source>
</reference>
<keyword evidence="3" id="KW-1185">Reference proteome</keyword>
<dbReference type="STRING" id="333140.AWW68_16600"/>
<dbReference type="Pfam" id="PF02230">
    <property type="entry name" value="Abhydrolase_2"/>
    <property type="match status" value="1"/>
</dbReference>
<dbReference type="GO" id="GO:0016787">
    <property type="term" value="F:hydrolase activity"/>
    <property type="evidence" value="ECO:0007669"/>
    <property type="project" value="InterPro"/>
</dbReference>
<comment type="caution">
    <text evidence="2">The sequence shown here is derived from an EMBL/GenBank/DDBJ whole genome shotgun (WGS) entry which is preliminary data.</text>
</comment>
<protein>
    <recommendedName>
        <fullName evidence="1">Phospholipase/carboxylesterase/thioesterase domain-containing protein</fullName>
    </recommendedName>
</protein>
<proteinExistence type="predicted"/>
<sequence>MEKRISFKFNARYEILGTPSEDVEELWFVCHGHGQLAKYFIRKFDAIASPKRLIVAPEGLFRYYLQGFAGRVGATWMTKEDRVSDIGNYITYLSAVYNEVTSQLKKDLKITFFGFSQGAATISRLATMSDLSFDRLVLWAGIFPPDLPPLQSTDRLKDKQCFLVYGLQDEFLTEARIKEQESIAEQIQITPESITFEGKHELSSEVLESLAEIPYRHQLYFRA</sequence>
<dbReference type="AlphaFoldDB" id="A0A150X6K8"/>
<feature type="domain" description="Phospholipase/carboxylesterase/thioesterase" evidence="1">
    <location>
        <begin position="25"/>
        <end position="212"/>
    </location>
</feature>
<dbReference type="SUPFAM" id="SSF53474">
    <property type="entry name" value="alpha/beta-Hydrolases"/>
    <property type="match status" value="1"/>
</dbReference>
<dbReference type="RefSeq" id="WP_068224060.1">
    <property type="nucleotide sequence ID" value="NZ_LRPC01000028.1"/>
</dbReference>
<gene>
    <name evidence="2" type="ORF">AWW68_16600</name>
</gene>
<dbReference type="Proteomes" id="UP000075606">
    <property type="component" value="Unassembled WGS sequence"/>
</dbReference>
<dbReference type="Gene3D" id="3.40.50.1820">
    <property type="entry name" value="alpha/beta hydrolase"/>
    <property type="match status" value="1"/>
</dbReference>
<evidence type="ECO:0000313" key="3">
    <source>
        <dbReference type="Proteomes" id="UP000075606"/>
    </source>
</evidence>
<dbReference type="OrthoDB" id="595091at2"/>
<evidence type="ECO:0000313" key="2">
    <source>
        <dbReference type="EMBL" id="KYG74262.1"/>
    </source>
</evidence>
<evidence type="ECO:0000259" key="1">
    <source>
        <dbReference type="Pfam" id="PF02230"/>
    </source>
</evidence>
<name>A0A150X6K8_9BACT</name>
<accession>A0A150X6K8</accession>
<organism evidence="2 3">
    <name type="scientific">Roseivirga spongicola</name>
    <dbReference type="NCBI Taxonomy" id="333140"/>
    <lineage>
        <taxon>Bacteria</taxon>
        <taxon>Pseudomonadati</taxon>
        <taxon>Bacteroidota</taxon>
        <taxon>Cytophagia</taxon>
        <taxon>Cytophagales</taxon>
        <taxon>Roseivirgaceae</taxon>
        <taxon>Roseivirga</taxon>
    </lineage>
</organism>
<dbReference type="InterPro" id="IPR029058">
    <property type="entry name" value="AB_hydrolase_fold"/>
</dbReference>